<evidence type="ECO:0000256" key="5">
    <source>
        <dbReference type="ARBA" id="ARBA00023242"/>
    </source>
</evidence>
<sequence length="609" mass="66757">MVATAAVRGTLSPPGAGEADIEDSNVSSPLSEVEDGDANDDDIEHMQIDGRVNDADNSSASGEDQPDEDNKSDGSDSDTDSALSDAGSDDNSEANDTEAETERLYDTPRNQRQRDVVVDQYNQGQVFEHTPSKLRSASRLIGGDDNNRDDESLSGDDASVASGDDSPTKPAASKDTSVDGEGKQDSQERKRKRSPMADQSESDQPLRKRITSVGAADTGADAETPMDDDTTPAILRSGDQSAGEEDDASAVNQEVATDGERPGKEARASKKITRNVLKRKAGSGDNSPSETPGPDNNGEQIDTAEEEEDAEQRNEDIEGEADEADAAAKSIEEAEKKNAAFKDWTHIEEMFGLFRDRLYKDRLQRLEEEEQSLLAAVPTHPEYLNMKQCLDDRYDKKVREINHELVFRVEAHERRAVAIRAQVWSQFFQAVREKREAALESLNRQWYEIQTARRTAHSLPDYGLLFPKDQVQRVRNAIAYNTEVSTLAGLAKYEGFPAGPELKGASTAEAEADFGAIEQVRRNRQKNMAPLRDDYPNQTFRLGPVGEQFIKDTPWANPNHSSHKTHPQPVADNVQAASGSTGRPNQLAPHATVAPSNTKTTIDSQTPIH</sequence>
<feature type="compositionally biased region" description="Basic and acidic residues" evidence="6">
    <location>
        <begin position="44"/>
        <end position="54"/>
    </location>
</feature>
<keyword evidence="2" id="KW-0678">Repressor</keyword>
<feature type="region of interest" description="Disordered" evidence="6">
    <location>
        <begin position="1"/>
        <end position="332"/>
    </location>
</feature>
<comment type="caution">
    <text evidence="7">The sequence shown here is derived from an EMBL/GenBank/DDBJ whole genome shotgun (WGS) entry which is preliminary data.</text>
</comment>
<comment type="subcellular location">
    <subcellularLocation>
        <location evidence="1">Nucleus</location>
    </subcellularLocation>
</comment>
<dbReference type="GO" id="GO:0010468">
    <property type="term" value="P:regulation of gene expression"/>
    <property type="evidence" value="ECO:0007669"/>
    <property type="project" value="UniProtKB-ARBA"/>
</dbReference>
<evidence type="ECO:0000256" key="2">
    <source>
        <dbReference type="ARBA" id="ARBA00022491"/>
    </source>
</evidence>
<feature type="compositionally biased region" description="Polar residues" evidence="6">
    <location>
        <begin position="575"/>
        <end position="584"/>
    </location>
</feature>
<dbReference type="AlphaFoldDB" id="A0A179G356"/>
<proteinExistence type="predicted"/>
<dbReference type="RefSeq" id="XP_022284661.1">
    <property type="nucleotide sequence ID" value="XM_022428167.1"/>
</dbReference>
<dbReference type="GeneID" id="28844337"/>
<keyword evidence="4" id="KW-0804">Transcription</keyword>
<dbReference type="KEGG" id="pchm:VFPPC_00296"/>
<feature type="compositionally biased region" description="Basic residues" evidence="6">
    <location>
        <begin position="269"/>
        <end position="281"/>
    </location>
</feature>
<dbReference type="OrthoDB" id="20886at2759"/>
<feature type="compositionally biased region" description="Basic and acidic residues" evidence="6">
    <location>
        <begin position="258"/>
        <end position="268"/>
    </location>
</feature>
<dbReference type="SMART" id="SM01401">
    <property type="entry name" value="Sds3"/>
    <property type="match status" value="1"/>
</dbReference>
<gene>
    <name evidence="7" type="ORF">VFPPC_00296</name>
</gene>
<accession>A0A179G356</accession>
<feature type="region of interest" description="Disordered" evidence="6">
    <location>
        <begin position="552"/>
        <end position="609"/>
    </location>
</feature>
<dbReference type="Proteomes" id="UP000078397">
    <property type="component" value="Unassembled WGS sequence"/>
</dbReference>
<keyword evidence="5" id="KW-0539">Nucleus</keyword>
<name>A0A179G356_METCM</name>
<dbReference type="PANTHER" id="PTHR21964">
    <property type="entry name" value="BREAST CANCER METASTASIS-SUPPRESSOR 1"/>
    <property type="match status" value="1"/>
</dbReference>
<evidence type="ECO:0000313" key="7">
    <source>
        <dbReference type="EMBL" id="OAQ72286.2"/>
    </source>
</evidence>
<feature type="compositionally biased region" description="Polar residues" evidence="6">
    <location>
        <begin position="594"/>
        <end position="609"/>
    </location>
</feature>
<dbReference type="InterPro" id="IPR013907">
    <property type="entry name" value="Sds3"/>
</dbReference>
<evidence type="ECO:0000256" key="3">
    <source>
        <dbReference type="ARBA" id="ARBA00023015"/>
    </source>
</evidence>
<dbReference type="Pfam" id="PF08598">
    <property type="entry name" value="Sds3"/>
    <property type="match status" value="1"/>
</dbReference>
<dbReference type="EMBL" id="LSBJ02000001">
    <property type="protein sequence ID" value="OAQ72286.2"/>
    <property type="molecule type" value="Genomic_DNA"/>
</dbReference>
<evidence type="ECO:0000313" key="8">
    <source>
        <dbReference type="Proteomes" id="UP000078397"/>
    </source>
</evidence>
<dbReference type="GO" id="GO:0005654">
    <property type="term" value="C:nucleoplasm"/>
    <property type="evidence" value="ECO:0007669"/>
    <property type="project" value="UniProtKB-ARBA"/>
</dbReference>
<feature type="compositionally biased region" description="Acidic residues" evidence="6">
    <location>
        <begin position="87"/>
        <end position="99"/>
    </location>
</feature>
<keyword evidence="3" id="KW-0805">Transcription regulation</keyword>
<evidence type="ECO:0000256" key="1">
    <source>
        <dbReference type="ARBA" id="ARBA00004123"/>
    </source>
</evidence>
<evidence type="ECO:0000256" key="6">
    <source>
        <dbReference type="SAM" id="MobiDB-lite"/>
    </source>
</evidence>
<organism evidence="7 8">
    <name type="scientific">Pochonia chlamydosporia 170</name>
    <dbReference type="NCBI Taxonomy" id="1380566"/>
    <lineage>
        <taxon>Eukaryota</taxon>
        <taxon>Fungi</taxon>
        <taxon>Dikarya</taxon>
        <taxon>Ascomycota</taxon>
        <taxon>Pezizomycotina</taxon>
        <taxon>Sordariomycetes</taxon>
        <taxon>Hypocreomycetidae</taxon>
        <taxon>Hypocreales</taxon>
        <taxon>Clavicipitaceae</taxon>
        <taxon>Pochonia</taxon>
    </lineage>
</organism>
<dbReference type="STRING" id="1380566.A0A179G356"/>
<feature type="compositionally biased region" description="Acidic residues" evidence="6">
    <location>
        <begin position="32"/>
        <end position="43"/>
    </location>
</feature>
<feature type="compositionally biased region" description="Basic and acidic residues" evidence="6">
    <location>
        <begin position="176"/>
        <end position="188"/>
    </location>
</feature>
<protein>
    <submittedName>
        <fullName evidence="7">Transcriptional regulatory protein DEP1</fullName>
    </submittedName>
</protein>
<feature type="compositionally biased region" description="Low complexity" evidence="6">
    <location>
        <begin position="155"/>
        <end position="165"/>
    </location>
</feature>
<evidence type="ECO:0000256" key="4">
    <source>
        <dbReference type="ARBA" id="ARBA00023163"/>
    </source>
</evidence>
<keyword evidence="8" id="KW-1185">Reference proteome</keyword>
<reference evidence="7 8" key="1">
    <citation type="journal article" date="2016" name="PLoS Pathog.">
        <title>Biosynthesis of antibiotic leucinostatins in bio-control fungus Purpureocillium lilacinum and their inhibition on phytophthora revealed by genome mining.</title>
        <authorList>
            <person name="Wang G."/>
            <person name="Liu Z."/>
            <person name="Lin R."/>
            <person name="Li E."/>
            <person name="Mao Z."/>
            <person name="Ling J."/>
            <person name="Yang Y."/>
            <person name="Yin W.B."/>
            <person name="Xie B."/>
        </authorList>
    </citation>
    <scope>NUCLEOTIDE SEQUENCE [LARGE SCALE GENOMIC DNA]</scope>
    <source>
        <strain evidence="7">170</strain>
    </source>
</reference>